<accession>A0A8S4QQ05</accession>
<feature type="non-terminal residue" evidence="2">
    <location>
        <position position="115"/>
    </location>
</feature>
<sequence>MEIQQIAKRQEISPTGQLLTQWSQLNHKVEELFMLLYRMKYITALRCLKPVVDKPFHRLLQKHDSKTLKERHSLSYDVDVKFHRNIFILWIYLCRMLPLLYLIMVELMDNNNNNN</sequence>
<dbReference type="InterPro" id="IPR011029">
    <property type="entry name" value="DEATH-like_dom_sf"/>
</dbReference>
<name>A0A8S4QQ05_9NEOP</name>
<dbReference type="SUPFAM" id="SSF47986">
    <property type="entry name" value="DEATH domain"/>
    <property type="match status" value="1"/>
</dbReference>
<feature type="transmembrane region" description="Helical" evidence="1">
    <location>
        <begin position="86"/>
        <end position="105"/>
    </location>
</feature>
<dbReference type="AlphaFoldDB" id="A0A8S4QQ05"/>
<keyword evidence="3" id="KW-1185">Reference proteome</keyword>
<evidence type="ECO:0000256" key="1">
    <source>
        <dbReference type="SAM" id="Phobius"/>
    </source>
</evidence>
<dbReference type="Proteomes" id="UP000838756">
    <property type="component" value="Unassembled WGS sequence"/>
</dbReference>
<proteinExistence type="predicted"/>
<keyword evidence="1" id="KW-0472">Membrane</keyword>
<dbReference type="EMBL" id="CAKXAJ010010357">
    <property type="protein sequence ID" value="CAH2211455.1"/>
    <property type="molecule type" value="Genomic_DNA"/>
</dbReference>
<reference evidence="2" key="1">
    <citation type="submission" date="2022-03" db="EMBL/GenBank/DDBJ databases">
        <authorList>
            <person name="Lindestad O."/>
        </authorList>
    </citation>
    <scope>NUCLEOTIDE SEQUENCE</scope>
</reference>
<keyword evidence="1" id="KW-1133">Transmembrane helix</keyword>
<comment type="caution">
    <text evidence="2">The sequence shown here is derived from an EMBL/GenBank/DDBJ whole genome shotgun (WGS) entry which is preliminary data.</text>
</comment>
<gene>
    <name evidence="2" type="primary">jg17238</name>
    <name evidence="2" type="ORF">PAEG_LOCUS3272</name>
</gene>
<protein>
    <submittedName>
        <fullName evidence="2">Jg17238 protein</fullName>
    </submittedName>
</protein>
<evidence type="ECO:0000313" key="2">
    <source>
        <dbReference type="EMBL" id="CAH2211455.1"/>
    </source>
</evidence>
<evidence type="ECO:0000313" key="3">
    <source>
        <dbReference type="Proteomes" id="UP000838756"/>
    </source>
</evidence>
<keyword evidence="1" id="KW-0812">Transmembrane</keyword>
<dbReference type="OrthoDB" id="4062651at2759"/>
<feature type="non-terminal residue" evidence="2">
    <location>
        <position position="1"/>
    </location>
</feature>
<dbReference type="Gene3D" id="1.10.533.10">
    <property type="entry name" value="Death Domain, Fas"/>
    <property type="match status" value="1"/>
</dbReference>
<organism evidence="2 3">
    <name type="scientific">Pararge aegeria aegeria</name>
    <dbReference type="NCBI Taxonomy" id="348720"/>
    <lineage>
        <taxon>Eukaryota</taxon>
        <taxon>Metazoa</taxon>
        <taxon>Ecdysozoa</taxon>
        <taxon>Arthropoda</taxon>
        <taxon>Hexapoda</taxon>
        <taxon>Insecta</taxon>
        <taxon>Pterygota</taxon>
        <taxon>Neoptera</taxon>
        <taxon>Endopterygota</taxon>
        <taxon>Lepidoptera</taxon>
        <taxon>Glossata</taxon>
        <taxon>Ditrysia</taxon>
        <taxon>Papilionoidea</taxon>
        <taxon>Nymphalidae</taxon>
        <taxon>Satyrinae</taxon>
        <taxon>Satyrini</taxon>
        <taxon>Parargina</taxon>
        <taxon>Pararge</taxon>
    </lineage>
</organism>